<keyword evidence="3" id="KW-1185">Reference proteome</keyword>
<name>A0A916Z8M2_9BACT</name>
<reference evidence="2" key="1">
    <citation type="journal article" date="2014" name="Int. J. Syst. Evol. Microbiol.">
        <title>Complete genome sequence of Corynebacterium casei LMG S-19264T (=DSM 44701T), isolated from a smear-ripened cheese.</title>
        <authorList>
            <consortium name="US DOE Joint Genome Institute (JGI-PGF)"/>
            <person name="Walter F."/>
            <person name="Albersmeier A."/>
            <person name="Kalinowski J."/>
            <person name="Ruckert C."/>
        </authorList>
    </citation>
    <scope>NUCLEOTIDE SEQUENCE</scope>
    <source>
        <strain evidence="2">CGMCC 1.15958</strain>
    </source>
</reference>
<evidence type="ECO:0008006" key="4">
    <source>
        <dbReference type="Google" id="ProtNLM"/>
    </source>
</evidence>
<evidence type="ECO:0000313" key="2">
    <source>
        <dbReference type="EMBL" id="GGD81616.1"/>
    </source>
</evidence>
<protein>
    <recommendedName>
        <fullName evidence="4">DUF5723 domain-containing protein</fullName>
    </recommendedName>
</protein>
<reference evidence="2" key="2">
    <citation type="submission" date="2020-09" db="EMBL/GenBank/DDBJ databases">
        <authorList>
            <person name="Sun Q."/>
            <person name="Zhou Y."/>
        </authorList>
    </citation>
    <scope>NUCLEOTIDE SEQUENCE</scope>
    <source>
        <strain evidence="2">CGMCC 1.15958</strain>
    </source>
</reference>
<evidence type="ECO:0000256" key="1">
    <source>
        <dbReference type="SAM" id="SignalP"/>
    </source>
</evidence>
<evidence type="ECO:0000313" key="3">
    <source>
        <dbReference type="Proteomes" id="UP000609064"/>
    </source>
</evidence>
<dbReference type="RefSeq" id="WP_188771106.1">
    <property type="nucleotide sequence ID" value="NZ_BMKK01000018.1"/>
</dbReference>
<accession>A0A916Z8M2</accession>
<dbReference type="Proteomes" id="UP000609064">
    <property type="component" value="Unassembled WGS sequence"/>
</dbReference>
<sequence>MKKLLIFIFFPLFSFAQTDSVKVSFSEEKVDTFARTEVISVSQKLGVMRAAKAGLRGGIESSPFVIQNYISFLNFTYEQKILKEFSLLLSLKHSVEYQPFSYEIEPRWYFQMTKRVKAGLQAYNLYGKYISFRYYHGILKDEPYYFFSYNPYSETSVFAIKYGYQAGNILDLSVSAGVKNVSEVSTDTKGRLIHNSQSPSNQTWFLASNLKLSFGNSYPKTKTDKFGKLLITDNNFEKNKLLKINASDLFSIDKYSQFIKADVDYEHRIGNTYFSSNTSFTGIFNHFKFFSFKGFIDTTLNSNLFGKKFPIWNAQKVSNVYTNIQLSEQLRYYFTKGKEVKKGRSGKNFNGVYLGLMVMFSNTAFNNQLSDDDGKYIFTNIKTGSVYGGGGVLGIQNQFRNRIFFDFGISLLATNKNTQIQSLTTKYGRNISLNPYLKIGFVK</sequence>
<proteinExistence type="predicted"/>
<feature type="chain" id="PRO_5036838502" description="DUF5723 domain-containing protein" evidence="1">
    <location>
        <begin position="17"/>
        <end position="443"/>
    </location>
</feature>
<gene>
    <name evidence="2" type="ORF">GCM10011514_52140</name>
</gene>
<feature type="signal peptide" evidence="1">
    <location>
        <begin position="1"/>
        <end position="16"/>
    </location>
</feature>
<organism evidence="2 3">
    <name type="scientific">Emticicia aquatilis</name>
    <dbReference type="NCBI Taxonomy" id="1537369"/>
    <lineage>
        <taxon>Bacteria</taxon>
        <taxon>Pseudomonadati</taxon>
        <taxon>Bacteroidota</taxon>
        <taxon>Cytophagia</taxon>
        <taxon>Cytophagales</taxon>
        <taxon>Leadbetterellaceae</taxon>
        <taxon>Emticicia</taxon>
    </lineage>
</organism>
<dbReference type="AlphaFoldDB" id="A0A916Z8M2"/>
<keyword evidence="1" id="KW-0732">Signal</keyword>
<dbReference type="EMBL" id="BMKK01000018">
    <property type="protein sequence ID" value="GGD81616.1"/>
    <property type="molecule type" value="Genomic_DNA"/>
</dbReference>
<comment type="caution">
    <text evidence="2">The sequence shown here is derived from an EMBL/GenBank/DDBJ whole genome shotgun (WGS) entry which is preliminary data.</text>
</comment>